<dbReference type="InterPro" id="IPR022226">
    <property type="entry name" value="DUF3752"/>
</dbReference>
<dbReference type="PANTHER" id="PTHR47422">
    <property type="entry name" value="DNAJ HEAT SHOCK N-TERMINAL DOMAIN-CONTAINING PROTEIN"/>
    <property type="match status" value="1"/>
</dbReference>
<dbReference type="InterPro" id="IPR001623">
    <property type="entry name" value="DnaJ_domain"/>
</dbReference>
<feature type="compositionally biased region" description="Basic and acidic residues" evidence="1">
    <location>
        <begin position="538"/>
        <end position="547"/>
    </location>
</feature>
<dbReference type="Gene3D" id="1.10.287.110">
    <property type="entry name" value="DnaJ domain"/>
    <property type="match status" value="1"/>
</dbReference>
<reference evidence="3" key="2">
    <citation type="submission" date="2013-04" db="UniProtKB">
        <authorList>
            <consortium name="EnsemblPlants"/>
        </authorList>
    </citation>
    <scope>IDENTIFICATION</scope>
</reference>
<dbReference type="SUPFAM" id="SSF46565">
    <property type="entry name" value="Chaperone J-domain"/>
    <property type="match status" value="1"/>
</dbReference>
<proteinExistence type="predicted"/>
<feature type="region of interest" description="Disordered" evidence="1">
    <location>
        <begin position="469"/>
        <end position="524"/>
    </location>
</feature>
<dbReference type="STRING" id="4533.J3L0J8"/>
<dbReference type="HOGENOM" id="CLU_029231_2_0_1"/>
<evidence type="ECO:0000313" key="3">
    <source>
        <dbReference type="EnsemblPlants" id="OB01G27540.1"/>
    </source>
</evidence>
<dbReference type="OMA" id="NLDSENM"/>
<name>J3L0J8_ORYBR</name>
<dbReference type="PANTHER" id="PTHR47422:SF1">
    <property type="entry name" value="DNAJ HEAT SHOCK N-TERMINAL DOMAIN-CONTAINING PROTEIN"/>
    <property type="match status" value="1"/>
</dbReference>
<accession>J3L0J8</accession>
<feature type="compositionally biased region" description="Polar residues" evidence="1">
    <location>
        <begin position="249"/>
        <end position="274"/>
    </location>
</feature>
<feature type="region of interest" description="Disordered" evidence="1">
    <location>
        <begin position="248"/>
        <end position="297"/>
    </location>
</feature>
<feature type="compositionally biased region" description="Basic and acidic residues" evidence="1">
    <location>
        <begin position="473"/>
        <end position="488"/>
    </location>
</feature>
<feature type="compositionally biased region" description="Polar residues" evidence="1">
    <location>
        <begin position="605"/>
        <end position="634"/>
    </location>
</feature>
<feature type="compositionally biased region" description="Gly residues" evidence="1">
    <location>
        <begin position="17"/>
        <end position="34"/>
    </location>
</feature>
<feature type="compositionally biased region" description="Basic and acidic residues" evidence="1">
    <location>
        <begin position="37"/>
        <end position="50"/>
    </location>
</feature>
<evidence type="ECO:0000313" key="4">
    <source>
        <dbReference type="Proteomes" id="UP000006038"/>
    </source>
</evidence>
<evidence type="ECO:0000259" key="2">
    <source>
        <dbReference type="PROSITE" id="PS50076"/>
    </source>
</evidence>
<keyword evidence="4" id="KW-1185">Reference proteome</keyword>
<feature type="compositionally biased region" description="Basic and acidic residues" evidence="1">
    <location>
        <begin position="134"/>
        <end position="144"/>
    </location>
</feature>
<reference evidence="3" key="1">
    <citation type="journal article" date="2013" name="Nat. Commun.">
        <title>Whole-genome sequencing of Oryza brachyantha reveals mechanisms underlying Oryza genome evolution.</title>
        <authorList>
            <person name="Chen J."/>
            <person name="Huang Q."/>
            <person name="Gao D."/>
            <person name="Wang J."/>
            <person name="Lang Y."/>
            <person name="Liu T."/>
            <person name="Li B."/>
            <person name="Bai Z."/>
            <person name="Luis Goicoechea J."/>
            <person name="Liang C."/>
            <person name="Chen C."/>
            <person name="Zhang W."/>
            <person name="Sun S."/>
            <person name="Liao Y."/>
            <person name="Zhang X."/>
            <person name="Yang L."/>
            <person name="Song C."/>
            <person name="Wang M."/>
            <person name="Shi J."/>
            <person name="Liu G."/>
            <person name="Liu J."/>
            <person name="Zhou H."/>
            <person name="Zhou W."/>
            <person name="Yu Q."/>
            <person name="An N."/>
            <person name="Chen Y."/>
            <person name="Cai Q."/>
            <person name="Wang B."/>
            <person name="Liu B."/>
            <person name="Min J."/>
            <person name="Huang Y."/>
            <person name="Wu H."/>
            <person name="Li Z."/>
            <person name="Zhang Y."/>
            <person name="Yin Y."/>
            <person name="Song W."/>
            <person name="Jiang J."/>
            <person name="Jackson S.A."/>
            <person name="Wing R.A."/>
            <person name="Wang J."/>
            <person name="Chen M."/>
        </authorList>
    </citation>
    <scope>NUCLEOTIDE SEQUENCE [LARGE SCALE GENOMIC DNA]</scope>
    <source>
        <strain evidence="3">cv. IRGC 101232</strain>
    </source>
</reference>
<dbReference type="eggNOG" id="KOG0714">
    <property type="taxonomic scope" value="Eukaryota"/>
</dbReference>
<dbReference type="InterPro" id="IPR036869">
    <property type="entry name" value="J_dom_sf"/>
</dbReference>
<dbReference type="AlphaFoldDB" id="J3L0J8"/>
<dbReference type="SMART" id="SM00271">
    <property type="entry name" value="DnaJ"/>
    <property type="match status" value="1"/>
</dbReference>
<sequence>MNQSSAASLAKRKKAAGWGGGEAASGGGRSGAVAGGRSERMGRCDGEKDGKRRRGRSSKRSCDVSSSDPGSDSSPSPSSASSPSRSPERRNRSRSGSKRKKASSSSSSRRHRHRHKGSGRSRDDDRRRHRRRRRDEGRGRRGGDASDSSGSGSEEQDRVEEAREIVRDILGEFPAVAGELRQLLQMIDNGEGIDISGISDKPLVKCLRKLFRSLKLRENSNGAYLLPPKSLPTLDVVGSVLVASGELADSQNKSPVSPTKQEQPSSFDVQNKNDITSDEPVKNDAEEQAPKRRVIGPAMPSRELLAAAAEMTEALRSRDAEVEADDGFLIGPPPPAMVAEAASANEAERFEEVTRILAADENLPYDVVGVNWKMSSDNIKKRYWKLSLLVHPDKCPHPSAQEAFVKLNNAFKDLQDPEKRGVIDEKIKKKEEMEQFEIELKAMREAAEWRRLQGVSLEGDEELLAVPKQPQPLKRDEWMTTLPPERKPGVPMHSTTSFSMNGKEGRGDTSVWTDTPLERAQKAQQNYLEAYNKAKAIADADEGKSKSSDASLVDRYNSSKRSVSLVEKHRESKKEKKKQKQRDKEEWEGNHPWKPWDREKDLSAGRQNANLDPENMSQGLSSRFSSGAVQRNFL</sequence>
<dbReference type="Pfam" id="PF00226">
    <property type="entry name" value="DnaJ"/>
    <property type="match status" value="1"/>
</dbReference>
<dbReference type="eggNOG" id="KOG4188">
    <property type="taxonomic scope" value="Eukaryota"/>
</dbReference>
<feature type="region of interest" description="Disordered" evidence="1">
    <location>
        <begin position="538"/>
        <end position="634"/>
    </location>
</feature>
<dbReference type="CDD" id="cd06257">
    <property type="entry name" value="DnaJ"/>
    <property type="match status" value="1"/>
</dbReference>
<dbReference type="Gramene" id="OB01G27540.1">
    <property type="protein sequence ID" value="OB01G27540.1"/>
    <property type="gene ID" value="OB01G27540"/>
</dbReference>
<organism evidence="3">
    <name type="scientific">Oryza brachyantha</name>
    <name type="common">malo sina</name>
    <dbReference type="NCBI Taxonomy" id="4533"/>
    <lineage>
        <taxon>Eukaryota</taxon>
        <taxon>Viridiplantae</taxon>
        <taxon>Streptophyta</taxon>
        <taxon>Embryophyta</taxon>
        <taxon>Tracheophyta</taxon>
        <taxon>Spermatophyta</taxon>
        <taxon>Magnoliopsida</taxon>
        <taxon>Liliopsida</taxon>
        <taxon>Poales</taxon>
        <taxon>Poaceae</taxon>
        <taxon>BOP clade</taxon>
        <taxon>Oryzoideae</taxon>
        <taxon>Oryzeae</taxon>
        <taxon>Oryzinae</taxon>
        <taxon>Oryza</taxon>
    </lineage>
</organism>
<dbReference type="GO" id="GO:0005783">
    <property type="term" value="C:endoplasmic reticulum"/>
    <property type="evidence" value="ECO:0007669"/>
    <property type="project" value="UniProtKB-ARBA"/>
</dbReference>
<dbReference type="Pfam" id="PF12572">
    <property type="entry name" value="DUF3752"/>
    <property type="match status" value="1"/>
</dbReference>
<dbReference type="PROSITE" id="PS50076">
    <property type="entry name" value="DNAJ_2"/>
    <property type="match status" value="1"/>
</dbReference>
<evidence type="ECO:0000256" key="1">
    <source>
        <dbReference type="SAM" id="MobiDB-lite"/>
    </source>
</evidence>
<dbReference type="PRINTS" id="PR00625">
    <property type="entry name" value="JDOMAIN"/>
</dbReference>
<dbReference type="Proteomes" id="UP000006038">
    <property type="component" value="Chromosome 1"/>
</dbReference>
<dbReference type="EnsemblPlants" id="OB01G27540.1">
    <property type="protein sequence ID" value="OB01G27540.1"/>
    <property type="gene ID" value="OB01G27540"/>
</dbReference>
<feature type="compositionally biased region" description="Basic and acidic residues" evidence="1">
    <location>
        <begin position="582"/>
        <end position="603"/>
    </location>
</feature>
<protein>
    <recommendedName>
        <fullName evidence="2">J domain-containing protein</fullName>
    </recommendedName>
</protein>
<feature type="compositionally biased region" description="Basic and acidic residues" evidence="1">
    <location>
        <begin position="279"/>
        <end position="290"/>
    </location>
</feature>
<feature type="compositionally biased region" description="Basic residues" evidence="1">
    <location>
        <begin position="91"/>
        <end position="119"/>
    </location>
</feature>
<feature type="compositionally biased region" description="Low complexity" evidence="1">
    <location>
        <begin position="63"/>
        <end position="85"/>
    </location>
</feature>
<feature type="domain" description="J" evidence="2">
    <location>
        <begin position="363"/>
        <end position="427"/>
    </location>
</feature>
<feature type="region of interest" description="Disordered" evidence="1">
    <location>
        <begin position="1"/>
        <end position="160"/>
    </location>
</feature>